<reference evidence="7 8" key="1">
    <citation type="submission" date="2019-09" db="EMBL/GenBank/DDBJ databases">
        <title>Genome Sequences of Streptomyces kaniharaensis ATCC 21070.</title>
        <authorList>
            <person name="Zhu W."/>
            <person name="De Crecy-Lagard V."/>
            <person name="Richards N.G."/>
        </authorList>
    </citation>
    <scope>NUCLEOTIDE SEQUENCE [LARGE SCALE GENOMIC DNA]</scope>
    <source>
        <strain evidence="7 8">SF-557</strain>
    </source>
</reference>
<evidence type="ECO:0000256" key="5">
    <source>
        <dbReference type="SAM" id="MobiDB-lite"/>
    </source>
</evidence>
<evidence type="ECO:0000259" key="6">
    <source>
        <dbReference type="PROSITE" id="PS50931"/>
    </source>
</evidence>
<dbReference type="Pfam" id="PF03466">
    <property type="entry name" value="LysR_substrate"/>
    <property type="match status" value="1"/>
</dbReference>
<keyword evidence="2" id="KW-0805">Transcription regulation</keyword>
<dbReference type="Gene3D" id="3.40.190.10">
    <property type="entry name" value="Periplasmic binding protein-like II"/>
    <property type="match status" value="2"/>
</dbReference>
<evidence type="ECO:0000313" key="8">
    <source>
        <dbReference type="Proteomes" id="UP000450000"/>
    </source>
</evidence>
<dbReference type="PANTHER" id="PTHR30346:SF30">
    <property type="entry name" value="SMALL NEUTRAL PROTEASE REGULATORY PROTEIN"/>
    <property type="match status" value="1"/>
</dbReference>
<dbReference type="Gene3D" id="1.10.10.10">
    <property type="entry name" value="Winged helix-like DNA-binding domain superfamily/Winged helix DNA-binding domain"/>
    <property type="match status" value="1"/>
</dbReference>
<organism evidence="7 8">
    <name type="scientific">Streptomyces kaniharaensis</name>
    <dbReference type="NCBI Taxonomy" id="212423"/>
    <lineage>
        <taxon>Bacteria</taxon>
        <taxon>Bacillati</taxon>
        <taxon>Actinomycetota</taxon>
        <taxon>Actinomycetes</taxon>
        <taxon>Kitasatosporales</taxon>
        <taxon>Streptomycetaceae</taxon>
        <taxon>Streptomyces</taxon>
    </lineage>
</organism>
<name>A0A6N7KPI0_9ACTN</name>
<gene>
    <name evidence="7" type="ORF">F7Q99_08670</name>
</gene>
<dbReference type="PANTHER" id="PTHR30346">
    <property type="entry name" value="TRANSCRIPTIONAL DUAL REGULATOR HCAR-RELATED"/>
    <property type="match status" value="1"/>
</dbReference>
<dbReference type="SUPFAM" id="SSF53850">
    <property type="entry name" value="Periplasmic binding protein-like II"/>
    <property type="match status" value="1"/>
</dbReference>
<dbReference type="GO" id="GO:0003700">
    <property type="term" value="F:DNA-binding transcription factor activity"/>
    <property type="evidence" value="ECO:0007669"/>
    <property type="project" value="InterPro"/>
</dbReference>
<evidence type="ECO:0000256" key="1">
    <source>
        <dbReference type="ARBA" id="ARBA00009437"/>
    </source>
</evidence>
<sequence>MRHLRVLCAIADTGSLRKAALQLGMTQPSLTTQLHRIERTIGGTLFTREQTGSRPTALGHSVLSRARPVIAEMAALVAAARQEARESTGAGSRRRLRIGSVGSRTVAAWLRRVHERLPDTDTTIHVDVSASALLRMVAADQLDVAFVHESEGFPLRVPADAEHRVLMAREPQFVALAAGHPAAARPVVHLADLAEDTWMVDPTADHEYAAMRRVFTEAGLNPRVVQVRDNTTAADLVASGEAVRPCQPTSLPGPGTVVRPVHGDPLAVRLLLAWRPRTIGPHALDALYGELRAAYLDLARVNPAYLDWLARHEPRLLGLRPDGAQPSRACSATPTATSSAHTRPAARTPEPPSTVHASTSTAPPGASVCTMPVLVCRECSSQTVNR</sequence>
<dbReference type="PRINTS" id="PR00039">
    <property type="entry name" value="HTHLYSR"/>
</dbReference>
<evidence type="ECO:0000256" key="2">
    <source>
        <dbReference type="ARBA" id="ARBA00023015"/>
    </source>
</evidence>
<feature type="domain" description="HTH lysR-type" evidence="6">
    <location>
        <begin position="1"/>
        <end position="56"/>
    </location>
</feature>
<keyword evidence="3" id="KW-0238">DNA-binding</keyword>
<dbReference type="PROSITE" id="PS50931">
    <property type="entry name" value="HTH_LYSR"/>
    <property type="match status" value="1"/>
</dbReference>
<protein>
    <submittedName>
        <fullName evidence="7">LysR family transcriptional regulator</fullName>
    </submittedName>
</protein>
<dbReference type="CDD" id="cd08414">
    <property type="entry name" value="PBP2_LTTR_aromatics_like"/>
    <property type="match status" value="1"/>
</dbReference>
<evidence type="ECO:0000256" key="3">
    <source>
        <dbReference type="ARBA" id="ARBA00023125"/>
    </source>
</evidence>
<feature type="region of interest" description="Disordered" evidence="5">
    <location>
        <begin position="320"/>
        <end position="365"/>
    </location>
</feature>
<dbReference type="InterPro" id="IPR036388">
    <property type="entry name" value="WH-like_DNA-bd_sf"/>
</dbReference>
<keyword evidence="8" id="KW-1185">Reference proteome</keyword>
<dbReference type="InterPro" id="IPR036390">
    <property type="entry name" value="WH_DNA-bd_sf"/>
</dbReference>
<proteinExistence type="inferred from homology"/>
<dbReference type="GO" id="GO:0032993">
    <property type="term" value="C:protein-DNA complex"/>
    <property type="evidence" value="ECO:0007669"/>
    <property type="project" value="TreeGrafter"/>
</dbReference>
<evidence type="ECO:0000256" key="4">
    <source>
        <dbReference type="ARBA" id="ARBA00023163"/>
    </source>
</evidence>
<dbReference type="Pfam" id="PF00126">
    <property type="entry name" value="HTH_1"/>
    <property type="match status" value="1"/>
</dbReference>
<dbReference type="GO" id="GO:0003677">
    <property type="term" value="F:DNA binding"/>
    <property type="evidence" value="ECO:0007669"/>
    <property type="project" value="UniProtKB-KW"/>
</dbReference>
<comment type="caution">
    <text evidence="7">The sequence shown here is derived from an EMBL/GenBank/DDBJ whole genome shotgun (WGS) entry which is preliminary data.</text>
</comment>
<comment type="similarity">
    <text evidence="1">Belongs to the LysR transcriptional regulatory family.</text>
</comment>
<dbReference type="InterPro" id="IPR000847">
    <property type="entry name" value="LysR_HTH_N"/>
</dbReference>
<dbReference type="SUPFAM" id="SSF46785">
    <property type="entry name" value="Winged helix' DNA-binding domain"/>
    <property type="match status" value="1"/>
</dbReference>
<dbReference type="EMBL" id="WBOF01000001">
    <property type="protein sequence ID" value="MQS12358.1"/>
    <property type="molecule type" value="Genomic_DNA"/>
</dbReference>
<keyword evidence="4" id="KW-0804">Transcription</keyword>
<dbReference type="InterPro" id="IPR005119">
    <property type="entry name" value="LysR_subst-bd"/>
</dbReference>
<dbReference type="AlphaFoldDB" id="A0A6N7KPI0"/>
<dbReference type="Proteomes" id="UP000450000">
    <property type="component" value="Unassembled WGS sequence"/>
</dbReference>
<evidence type="ECO:0000313" key="7">
    <source>
        <dbReference type="EMBL" id="MQS12358.1"/>
    </source>
</evidence>
<feature type="compositionally biased region" description="Low complexity" evidence="5">
    <location>
        <begin position="326"/>
        <end position="348"/>
    </location>
</feature>
<accession>A0A6N7KPI0</accession>